<dbReference type="CDD" id="cd02215">
    <property type="entry name" value="cupin_QDO_N_C"/>
    <property type="match status" value="1"/>
</dbReference>
<feature type="domain" description="Cupin type-2" evidence="2">
    <location>
        <begin position="68"/>
        <end position="115"/>
    </location>
</feature>
<reference evidence="3 4" key="1">
    <citation type="submission" date="2024-02" db="EMBL/GenBank/DDBJ databases">
        <title>De novo assembly and annotation of 12 fungi associated with fruit tree decline syndrome in Ontario, Canada.</title>
        <authorList>
            <person name="Sulman M."/>
            <person name="Ellouze W."/>
            <person name="Ilyukhin E."/>
        </authorList>
    </citation>
    <scope>NUCLEOTIDE SEQUENCE [LARGE SCALE GENOMIC DNA]</scope>
    <source>
        <strain evidence="3 4">M1-105</strain>
    </source>
</reference>
<dbReference type="SUPFAM" id="SSF51182">
    <property type="entry name" value="RmlC-like cupins"/>
    <property type="match status" value="1"/>
</dbReference>
<dbReference type="InterPro" id="IPR053146">
    <property type="entry name" value="QDO-like"/>
</dbReference>
<dbReference type="InterPro" id="IPR013096">
    <property type="entry name" value="Cupin_2"/>
</dbReference>
<dbReference type="InterPro" id="IPR014710">
    <property type="entry name" value="RmlC-like_jellyroll"/>
</dbReference>
<dbReference type="InterPro" id="IPR011051">
    <property type="entry name" value="RmlC_Cupin_sf"/>
</dbReference>
<dbReference type="Proteomes" id="UP001521116">
    <property type="component" value="Unassembled WGS sequence"/>
</dbReference>
<feature type="region of interest" description="Disordered" evidence="1">
    <location>
        <begin position="1"/>
        <end position="21"/>
    </location>
</feature>
<evidence type="ECO:0000313" key="3">
    <source>
        <dbReference type="EMBL" id="KAL1616172.1"/>
    </source>
</evidence>
<feature type="compositionally biased region" description="Basic and acidic residues" evidence="1">
    <location>
        <begin position="1"/>
        <end position="12"/>
    </location>
</feature>
<dbReference type="PANTHER" id="PTHR36440:SF1">
    <property type="entry name" value="PUTATIVE (AFU_ORTHOLOGUE AFUA_8G07350)-RELATED"/>
    <property type="match status" value="1"/>
</dbReference>
<evidence type="ECO:0000313" key="4">
    <source>
        <dbReference type="Proteomes" id="UP001521116"/>
    </source>
</evidence>
<gene>
    <name evidence="3" type="ORF">SLS56_011536</name>
</gene>
<dbReference type="Gene3D" id="2.60.120.10">
    <property type="entry name" value="Jelly Rolls"/>
    <property type="match status" value="2"/>
</dbReference>
<protein>
    <recommendedName>
        <fullName evidence="2">Cupin type-2 domain-containing protein</fullName>
    </recommendedName>
</protein>
<sequence length="353" mass="37894">MGSAENQREVPRLEQPPTTGGSYVIPQLEGEVISIPGSKSVFRILTSAVQTDDTISVFSSGGALADAPGFHHHNEAHDVFIVTKGFVKLWNGDKCKIMGPGDFAYVPPGIIHNPQLLGPSTETFGLITPASWIDFFRHVSEPYGGIHYPEGDDRNLASILIPKVMAAKGRFDVHFHPHHVGAAVSEWDADDEKLPDGCSPYYLRANTGPRWLLGGVLVRPMAATRQTGGRFAVASVEGSRRLEAGNPFARGVTFPKTHHCLAVLEGVLVVEVEGAKAVEVREGETVFVAAGERFALRFGSKFVRAWSFTSGDGVEAVVIGAGKLMKGVVLPDEADEVDEESLKSVCEGLGVLL</sequence>
<keyword evidence="4" id="KW-1185">Reference proteome</keyword>
<name>A0ABR3SC09_9PEZI</name>
<dbReference type="PANTHER" id="PTHR36440">
    <property type="entry name" value="PUTATIVE (AFU_ORTHOLOGUE AFUA_8G07350)-RELATED"/>
    <property type="match status" value="1"/>
</dbReference>
<evidence type="ECO:0000259" key="2">
    <source>
        <dbReference type="Pfam" id="PF07883"/>
    </source>
</evidence>
<proteinExistence type="predicted"/>
<organism evidence="3 4">
    <name type="scientific">Neofusicoccum ribis</name>
    <dbReference type="NCBI Taxonomy" id="45134"/>
    <lineage>
        <taxon>Eukaryota</taxon>
        <taxon>Fungi</taxon>
        <taxon>Dikarya</taxon>
        <taxon>Ascomycota</taxon>
        <taxon>Pezizomycotina</taxon>
        <taxon>Dothideomycetes</taxon>
        <taxon>Dothideomycetes incertae sedis</taxon>
        <taxon>Botryosphaeriales</taxon>
        <taxon>Botryosphaeriaceae</taxon>
        <taxon>Neofusicoccum</taxon>
    </lineage>
</organism>
<evidence type="ECO:0000256" key="1">
    <source>
        <dbReference type="SAM" id="MobiDB-lite"/>
    </source>
</evidence>
<accession>A0ABR3SC09</accession>
<comment type="caution">
    <text evidence="3">The sequence shown here is derived from an EMBL/GenBank/DDBJ whole genome shotgun (WGS) entry which is preliminary data.</text>
</comment>
<dbReference type="EMBL" id="JAJVDC020000278">
    <property type="protein sequence ID" value="KAL1616172.1"/>
    <property type="molecule type" value="Genomic_DNA"/>
</dbReference>
<dbReference type="Pfam" id="PF07883">
    <property type="entry name" value="Cupin_2"/>
    <property type="match status" value="1"/>
</dbReference>